<protein>
    <submittedName>
        <fullName evidence="3">Type III secretion system cytoplasmic ring protein SctQ</fullName>
    </submittedName>
</protein>
<reference evidence="3 4" key="1">
    <citation type="submission" date="2021-02" db="EMBL/GenBank/DDBJ databases">
        <title>Activity-based single-cell genomes from oceanic crustal fluid captures similar information to metagenomic and metatranscriptomic surveys with orders of magnitude less sampling.</title>
        <authorList>
            <person name="D'Angelo T.S."/>
            <person name="Orcutt B.N."/>
        </authorList>
    </citation>
    <scope>NUCLEOTIDE SEQUENCE [LARGE SCALE GENOMIC DNA]</scope>
    <source>
        <strain evidence="3">AH-315-G07</strain>
    </source>
</reference>
<name>A0ABS3AQK0_9BACT</name>
<gene>
    <name evidence="3" type="primary">sctQ</name>
    <name evidence="3" type="ORF">JYU14_02885</name>
</gene>
<dbReference type="PANTHER" id="PTHR30034:SF6">
    <property type="entry name" value="YOP PROTEINS TRANSLOCATION PROTEIN Q"/>
    <property type="match status" value="1"/>
</dbReference>
<keyword evidence="4" id="KW-1185">Reference proteome</keyword>
<dbReference type="Proteomes" id="UP000722121">
    <property type="component" value="Unassembled WGS sequence"/>
</dbReference>
<comment type="similarity">
    <text evidence="1">Belongs to the FliN/MopA/SpaO family.</text>
</comment>
<dbReference type="PANTHER" id="PTHR30034">
    <property type="entry name" value="FLAGELLAR MOTOR SWITCH PROTEIN FLIM"/>
    <property type="match status" value="1"/>
</dbReference>
<proteinExistence type="inferred from homology"/>
<dbReference type="InterPro" id="IPR013385">
    <property type="entry name" value="T3SS_SpaO/YscQ/SpaO"/>
</dbReference>
<accession>A0ABS3AQK0</accession>
<evidence type="ECO:0000259" key="2">
    <source>
        <dbReference type="Pfam" id="PF01052"/>
    </source>
</evidence>
<comment type="caution">
    <text evidence="3">The sequence shown here is derived from an EMBL/GenBank/DDBJ whole genome shotgun (WGS) entry which is preliminary data.</text>
</comment>
<feature type="domain" description="Flagellar motor switch protein FliN-like C-terminal" evidence="2">
    <location>
        <begin position="349"/>
        <end position="417"/>
    </location>
</feature>
<sequence>MVEKQVVGASLHEWATYLDPALLRLVEVPLLGGIPPFPTQDFSAKVCKLISDDSFSLELGPWEALASKKALSKLSQGMDSYEFATLSFDGSFSLLFNADALSGLMCRMLSGKADSFASLDEEVREGFLRFLIVELLNIANATPFSKGVSFRYLGKHDLADLPTSSLYRPMHCRGEGWAADLVFLLPTSYEANFKKHCVQKQPLHFPSALAAKVEVDLAIEVGRTTLPVHSWKTLNAGDILLLNQCGYDFVKQKGRVVLSLDGLPVMRGRVRVGEMKLLEYPFYHEVAQGMPEEQDNINEAEEAVEENLPEEENLSQEGQDDFLEGFDREPVVEKEEEVSSEAAKKTFNVDQVDLTVVVELTRFKMPVSKLFELEPGNVLQLDTSLESGVNLVINGRCVGRGELVAIGDQAGVRVTQLG</sequence>
<dbReference type="PRINTS" id="PR00956">
    <property type="entry name" value="FLGMOTORFLIN"/>
</dbReference>
<dbReference type="SUPFAM" id="SSF101801">
    <property type="entry name" value="Surface presentation of antigens (SPOA)"/>
    <property type="match status" value="2"/>
</dbReference>
<evidence type="ECO:0000313" key="3">
    <source>
        <dbReference type="EMBL" id="MBN4067008.1"/>
    </source>
</evidence>
<dbReference type="InterPro" id="IPR001172">
    <property type="entry name" value="FliN_T3SS_HrcQb"/>
</dbReference>
<dbReference type="InterPro" id="IPR036429">
    <property type="entry name" value="SpoA-like_sf"/>
</dbReference>
<evidence type="ECO:0000313" key="4">
    <source>
        <dbReference type="Proteomes" id="UP000722121"/>
    </source>
</evidence>
<dbReference type="Gene3D" id="2.30.330.10">
    <property type="entry name" value="SpoA-like"/>
    <property type="match status" value="1"/>
</dbReference>
<dbReference type="InterPro" id="IPR001543">
    <property type="entry name" value="FliN-like_C"/>
</dbReference>
<evidence type="ECO:0000256" key="1">
    <source>
        <dbReference type="ARBA" id="ARBA00009226"/>
    </source>
</evidence>
<dbReference type="Pfam" id="PF01052">
    <property type="entry name" value="FliMN_C"/>
    <property type="match status" value="1"/>
</dbReference>
<dbReference type="EMBL" id="JAFITR010000050">
    <property type="protein sequence ID" value="MBN4067008.1"/>
    <property type="molecule type" value="Genomic_DNA"/>
</dbReference>
<organism evidence="3 4">
    <name type="scientific">Simkania negevensis</name>
    <dbReference type="NCBI Taxonomy" id="83561"/>
    <lineage>
        <taxon>Bacteria</taxon>
        <taxon>Pseudomonadati</taxon>
        <taxon>Chlamydiota</taxon>
        <taxon>Chlamydiia</taxon>
        <taxon>Parachlamydiales</taxon>
        <taxon>Simkaniaceae</taxon>
        <taxon>Simkania</taxon>
    </lineage>
</organism>
<dbReference type="NCBIfam" id="TIGR02551">
    <property type="entry name" value="SpaO_YscQ"/>
    <property type="match status" value="1"/>
</dbReference>